<keyword evidence="1" id="KW-0378">Hydrolase</keyword>
<comment type="caution">
    <text evidence="3">The sequence shown here is derived from an EMBL/GenBank/DDBJ whole genome shotgun (WGS) entry which is preliminary data.</text>
</comment>
<dbReference type="Gene3D" id="3.40.630.10">
    <property type="entry name" value="Zn peptidases"/>
    <property type="match status" value="1"/>
</dbReference>
<reference evidence="3 4" key="1">
    <citation type="submission" date="2018-05" db="EMBL/GenBank/DDBJ databases">
        <authorList>
            <person name="Zhang Y.-J."/>
        </authorList>
    </citation>
    <scope>NUCLEOTIDE SEQUENCE [LARGE SCALE GENOMIC DNA]</scope>
    <source>
        <strain evidence="3 4">CY04</strain>
    </source>
</reference>
<dbReference type="EMBL" id="QHLQ01000008">
    <property type="protein sequence ID" value="NIZ61247.1"/>
    <property type="molecule type" value="Genomic_DNA"/>
</dbReference>
<dbReference type="SUPFAM" id="SSF55031">
    <property type="entry name" value="Bacterial exopeptidase dimerisation domain"/>
    <property type="match status" value="1"/>
</dbReference>
<dbReference type="Pfam" id="PF01546">
    <property type="entry name" value="Peptidase_M20"/>
    <property type="match status" value="1"/>
</dbReference>
<dbReference type="Proteomes" id="UP001429564">
    <property type="component" value="Unassembled WGS sequence"/>
</dbReference>
<evidence type="ECO:0000256" key="1">
    <source>
        <dbReference type="ARBA" id="ARBA00022801"/>
    </source>
</evidence>
<evidence type="ECO:0000313" key="3">
    <source>
        <dbReference type="EMBL" id="NIZ61247.1"/>
    </source>
</evidence>
<dbReference type="PANTHER" id="PTHR11014:SF63">
    <property type="entry name" value="METALLOPEPTIDASE, PUTATIVE (AFU_ORTHOLOGUE AFUA_6G09600)-RELATED"/>
    <property type="match status" value="1"/>
</dbReference>
<dbReference type="SUPFAM" id="SSF53187">
    <property type="entry name" value="Zn-dependent exopeptidases"/>
    <property type="match status" value="1"/>
</dbReference>
<dbReference type="Pfam" id="PF07687">
    <property type="entry name" value="M20_dimer"/>
    <property type="match status" value="1"/>
</dbReference>
<feature type="domain" description="Peptidase M20 dimerisation" evidence="2">
    <location>
        <begin position="187"/>
        <end position="279"/>
    </location>
</feature>
<dbReference type="CDD" id="cd05666">
    <property type="entry name" value="M20_Acy1-like"/>
    <property type="match status" value="1"/>
</dbReference>
<dbReference type="RefSeq" id="WP_167683819.1">
    <property type="nucleotide sequence ID" value="NZ_QHLQ01000008.1"/>
</dbReference>
<dbReference type="InterPro" id="IPR017439">
    <property type="entry name" value="Amidohydrolase"/>
</dbReference>
<dbReference type="PIRSF" id="PIRSF005962">
    <property type="entry name" value="Pept_M20D_amidohydro"/>
    <property type="match status" value="1"/>
</dbReference>
<dbReference type="Gene3D" id="3.30.70.360">
    <property type="match status" value="1"/>
</dbReference>
<accession>A0ABX0W6Q0</accession>
<protein>
    <submittedName>
        <fullName evidence="3">Amidohydrolase</fullName>
    </submittedName>
</protein>
<evidence type="ECO:0000259" key="2">
    <source>
        <dbReference type="Pfam" id="PF07687"/>
    </source>
</evidence>
<sequence length="387" mass="41137">MPINKNLLRYKDEFTALRRQIHANPELLFDVHETAALVAQKLRDFGVDEVVTGIGRTGVVGVIKGAAPGRTIGLRADMDALPIPEETGLSYASTRLTALMHACGHDGHTSMLLGAAKYLSETRDFAGTAVVIFQPAEEGGGGGREMVEGGLMDRFDIQEVYGLHTFPHQHSGAFAIRPGPVLASVDTFEIQVSGKGAHAAKPQASIDPIVTASSIVQSLQTITSRGVDPKEALVVSVTTFNAGQATNVIPQKAVLTGTVRSLCSKVREAAEVQLTRIVSGTAAAHGAVAEIAYQRDYPVMSNHAAQATIAADVAAGMVGEANVNRNFPSSMGGEDFAFMLQERPGAMIFMDQGLGPELHHPAFDFNDDVLLTGMSFWVNLMQSRGVM</sequence>
<evidence type="ECO:0000313" key="4">
    <source>
        <dbReference type="Proteomes" id="UP001429564"/>
    </source>
</evidence>
<dbReference type="NCBIfam" id="TIGR01891">
    <property type="entry name" value="amidohydrolases"/>
    <property type="match status" value="1"/>
</dbReference>
<proteinExistence type="predicted"/>
<dbReference type="PANTHER" id="PTHR11014">
    <property type="entry name" value="PEPTIDASE M20 FAMILY MEMBER"/>
    <property type="match status" value="1"/>
</dbReference>
<organism evidence="3 4">
    <name type="scientific">Parasedimentitalea denitrificans</name>
    <dbReference type="NCBI Taxonomy" id="2211118"/>
    <lineage>
        <taxon>Bacteria</taxon>
        <taxon>Pseudomonadati</taxon>
        <taxon>Pseudomonadota</taxon>
        <taxon>Alphaproteobacteria</taxon>
        <taxon>Rhodobacterales</taxon>
        <taxon>Paracoccaceae</taxon>
        <taxon>Parasedimentitalea</taxon>
    </lineage>
</organism>
<keyword evidence="4" id="KW-1185">Reference proteome</keyword>
<name>A0ABX0W6Q0_9RHOB</name>
<dbReference type="InterPro" id="IPR011650">
    <property type="entry name" value="Peptidase_M20_dimer"/>
</dbReference>
<gene>
    <name evidence="3" type="ORF">DL239_09690</name>
</gene>
<dbReference type="InterPro" id="IPR036264">
    <property type="entry name" value="Bact_exopeptidase_dim_dom"/>
</dbReference>
<dbReference type="InterPro" id="IPR002933">
    <property type="entry name" value="Peptidase_M20"/>
</dbReference>